<feature type="compositionally biased region" description="Basic and acidic residues" evidence="9">
    <location>
        <begin position="158"/>
        <end position="172"/>
    </location>
</feature>
<dbReference type="PROSITE" id="PS50102">
    <property type="entry name" value="RRM"/>
    <property type="match status" value="1"/>
</dbReference>
<evidence type="ECO:0000256" key="5">
    <source>
        <dbReference type="ARBA" id="ARBA00023159"/>
    </source>
</evidence>
<dbReference type="Proteomes" id="UP000504632">
    <property type="component" value="Chromosome 4"/>
</dbReference>
<feature type="compositionally biased region" description="Basic residues" evidence="9">
    <location>
        <begin position="901"/>
        <end position="910"/>
    </location>
</feature>
<dbReference type="InterPro" id="IPR035979">
    <property type="entry name" value="RBD_domain_sf"/>
</dbReference>
<feature type="compositionally biased region" description="Basic and acidic residues" evidence="9">
    <location>
        <begin position="373"/>
        <end position="382"/>
    </location>
</feature>
<feature type="domain" description="RRM" evidence="10">
    <location>
        <begin position="1034"/>
        <end position="1108"/>
    </location>
</feature>
<dbReference type="GO" id="GO:0003723">
    <property type="term" value="F:RNA binding"/>
    <property type="evidence" value="ECO:0007669"/>
    <property type="project" value="UniProtKB-UniRule"/>
</dbReference>
<feature type="compositionally biased region" description="Low complexity" evidence="9">
    <location>
        <begin position="911"/>
        <end position="936"/>
    </location>
</feature>
<feature type="compositionally biased region" description="Polar residues" evidence="9">
    <location>
        <begin position="291"/>
        <end position="302"/>
    </location>
</feature>
<proteinExistence type="predicted"/>
<dbReference type="InterPro" id="IPR012677">
    <property type="entry name" value="Nucleotide-bd_a/b_plait_sf"/>
</dbReference>
<reference evidence="12" key="1">
    <citation type="submission" date="2025-08" db="UniProtKB">
        <authorList>
            <consortium name="RefSeq"/>
        </authorList>
    </citation>
    <scope>IDENTIFICATION</scope>
</reference>
<feature type="compositionally biased region" description="Basic residues" evidence="9">
    <location>
        <begin position="937"/>
        <end position="949"/>
    </location>
</feature>
<dbReference type="CDD" id="cd12624">
    <property type="entry name" value="RRM_PRC"/>
    <property type="match status" value="1"/>
</dbReference>
<dbReference type="SMART" id="SM00360">
    <property type="entry name" value="RRM"/>
    <property type="match status" value="1"/>
</dbReference>
<dbReference type="OrthoDB" id="10047851at2759"/>
<evidence type="ECO:0000256" key="9">
    <source>
        <dbReference type="SAM" id="MobiDB-lite"/>
    </source>
</evidence>
<dbReference type="GeneID" id="115810148"/>
<sequence length="1154" mass="127128">MAAPHGVIEKNLSTGSFELITSETLYGSQGGYGDADDTGFGLSAGGSSDTSHGCLDPSILSIFEDSAAAGEESSRLDEENEATLLSALTEILDNVDDETLSPFDTLPDSAIFTTRKEQTNCPLRKLLGLPRAQCTKEPAAQSPVSTETLTYWPTEGPFSDRRRQPSAQKRDAEDEEEEIRNCPQRTFWTKSDPPCPDPQNPKGDDHDGYRPLSLVDLVKHMHSYCLTEALEDRKDGVKGSKEDTHELVDDDIILDVVNVDKEEESTPAISCSPQENTQQSMFQERVGTGAQGSSTRVFNKSGSQDERVHQERKTIFVTCSSTETPQRSALAKHNTGKEKKRVTFASDLTLYHEIPQEETLGDPSETPVLDCSESERAVRDTEGDSSAVNVGSPAPSVSDDQETTKISPQQHESKPKALSLQEYRLLRQKKKPPVVKKHVDPRTKWPSLPEPPSELPPIPCLPGFQPPPCTSKAQNVSPVAPVSVLKSKGDKSVKPAPVTASPLKRRVAKRVLVQTSDPPNPVRVPLQFPASCHTESKGESPSSSTVAKVRLCDKVLPEIDVQHVKKQEDLLPQDTTPDKPQTQPVIDQTLGTLKQANSLSQKMVASSSVSETPSAEVREPVCPATTTVSTSIQVVNPAQDPVVQKPVQTTQNNPPSAQISAGTNKSCPEGQQIQASSAEMAIEASDLTSLLEQFEETQASGAQESLGACQDGKPDMGTQNGKGPDLCSTAWLTPPATPPHQIWKSFAAPQGPKHREVIRPSPAKTIQIIEPRPLPPSKAHAKALVSTATPSPLQSVAFPDHDYCLTQGKQAVAQIQTSKRFSAIDTNPRPPSAISSNYKETVCQKPLDYRTLPETGPFSGSVLLSPESSPCRMEDSSADTFEGESSRTRYSPHPSSSPVRGRTRSRRYRRWSQSPDSSSRSSSCSCSSSASSSSSRSRSRSPLRKRFRSRRSESSSCLSSRSTSRSPSRSPVCRRRYRYSRSRSRSWGRSGSGSCSRSPQPDWNQRWRDWHRRRDHSRHQDKRIRKQRAIEERRVVYVGRIRGTMTQAELRDRFSVFGMIEDCTLHFRNHGDNYGFVTYYNTDDAFAAIENGGNLRREDELPFDLCFGGRRQFCKSNYADLDSNRDVDPAPTKSKFSSIDFDTLLKQAQKGLKR</sequence>
<keyword evidence="5" id="KW-0010">Activator</keyword>
<evidence type="ECO:0000256" key="1">
    <source>
        <dbReference type="ARBA" id="ARBA00004123"/>
    </source>
</evidence>
<dbReference type="RefSeq" id="XP_030627934.1">
    <property type="nucleotide sequence ID" value="XM_030772074.1"/>
</dbReference>
<keyword evidence="3 8" id="KW-0694">RNA-binding</keyword>
<evidence type="ECO:0000313" key="11">
    <source>
        <dbReference type="Proteomes" id="UP000504632"/>
    </source>
</evidence>
<dbReference type="InParanoid" id="A0A6J2V6J3"/>
<gene>
    <name evidence="12" type="primary">LOC115810148</name>
</gene>
<dbReference type="AlphaFoldDB" id="A0A6J2V6J3"/>
<accession>A0A6J2V6J3</accession>
<evidence type="ECO:0000313" key="12">
    <source>
        <dbReference type="RefSeq" id="XP_030627934.1"/>
    </source>
</evidence>
<keyword evidence="12" id="KW-0675">Receptor</keyword>
<keyword evidence="2" id="KW-0597">Phosphoprotein</keyword>
<feature type="compositionally biased region" description="Pro residues" evidence="9">
    <location>
        <begin position="448"/>
        <end position="461"/>
    </location>
</feature>
<feature type="region of interest" description="Disordered" evidence="9">
    <location>
        <begin position="357"/>
        <end position="461"/>
    </location>
</feature>
<feature type="compositionally biased region" description="Polar residues" evidence="9">
    <location>
        <begin position="142"/>
        <end position="151"/>
    </location>
</feature>
<keyword evidence="6" id="KW-0804">Transcription</keyword>
<dbReference type="PANTHER" id="PTHR15528:SF5">
    <property type="entry name" value="PEROXISOME PROLIFERATOR-ACTIVATED RECEPTOR GAMMA COACTIVATOR-RELATED PROTEIN 1"/>
    <property type="match status" value="1"/>
</dbReference>
<keyword evidence="4" id="KW-0805">Transcription regulation</keyword>
<evidence type="ECO:0000256" key="7">
    <source>
        <dbReference type="ARBA" id="ARBA00023242"/>
    </source>
</evidence>
<keyword evidence="11" id="KW-1185">Reference proteome</keyword>
<evidence type="ECO:0000256" key="8">
    <source>
        <dbReference type="PROSITE-ProRule" id="PRU00176"/>
    </source>
</evidence>
<feature type="compositionally biased region" description="Low complexity" evidence="9">
    <location>
        <begin position="987"/>
        <end position="1004"/>
    </location>
</feature>
<dbReference type="Gene3D" id="3.30.70.330">
    <property type="match status" value="1"/>
</dbReference>
<organism evidence="11 12">
    <name type="scientific">Chanos chanos</name>
    <name type="common">Milkfish</name>
    <name type="synonym">Mugil chanos</name>
    <dbReference type="NCBI Taxonomy" id="29144"/>
    <lineage>
        <taxon>Eukaryota</taxon>
        <taxon>Metazoa</taxon>
        <taxon>Chordata</taxon>
        <taxon>Craniata</taxon>
        <taxon>Vertebrata</taxon>
        <taxon>Euteleostomi</taxon>
        <taxon>Actinopterygii</taxon>
        <taxon>Neopterygii</taxon>
        <taxon>Teleostei</taxon>
        <taxon>Ostariophysi</taxon>
        <taxon>Gonorynchiformes</taxon>
        <taxon>Chanidae</taxon>
        <taxon>Chanos</taxon>
    </lineage>
</organism>
<feature type="compositionally biased region" description="Low complexity" evidence="9">
    <location>
        <begin position="954"/>
        <end position="971"/>
    </location>
</feature>
<evidence type="ECO:0000256" key="6">
    <source>
        <dbReference type="ARBA" id="ARBA00023163"/>
    </source>
</evidence>
<dbReference type="InterPro" id="IPR000504">
    <property type="entry name" value="RRM_dom"/>
</dbReference>
<dbReference type="GO" id="GO:0045944">
    <property type="term" value="P:positive regulation of transcription by RNA polymerase II"/>
    <property type="evidence" value="ECO:0007669"/>
    <property type="project" value="TreeGrafter"/>
</dbReference>
<dbReference type="Pfam" id="PF00076">
    <property type="entry name" value="RRM_1"/>
    <property type="match status" value="1"/>
</dbReference>
<feature type="compositionally biased region" description="Basic residues" evidence="9">
    <location>
        <begin position="972"/>
        <end position="986"/>
    </location>
</feature>
<dbReference type="GO" id="GO:0003712">
    <property type="term" value="F:transcription coregulator activity"/>
    <property type="evidence" value="ECO:0007669"/>
    <property type="project" value="InterPro"/>
</dbReference>
<keyword evidence="7" id="KW-0539">Nucleus</keyword>
<feature type="region of interest" description="Disordered" evidence="9">
    <location>
        <begin position="854"/>
        <end position="1004"/>
    </location>
</feature>
<feature type="region of interest" description="Disordered" evidence="9">
    <location>
        <begin position="134"/>
        <end position="210"/>
    </location>
</feature>
<dbReference type="InterPro" id="IPR034605">
    <property type="entry name" value="PGC-1"/>
</dbReference>
<protein>
    <submittedName>
        <fullName evidence="12">Peroxisome proliferator-activated receptor gamma coactivator-related protein 1</fullName>
    </submittedName>
</protein>
<name>A0A6J2V6J3_CHACN</name>
<evidence type="ECO:0000256" key="3">
    <source>
        <dbReference type="ARBA" id="ARBA00022884"/>
    </source>
</evidence>
<dbReference type="SUPFAM" id="SSF54928">
    <property type="entry name" value="RNA-binding domain, RBD"/>
    <property type="match status" value="1"/>
</dbReference>
<evidence type="ECO:0000256" key="2">
    <source>
        <dbReference type="ARBA" id="ARBA00022553"/>
    </source>
</evidence>
<evidence type="ECO:0000259" key="10">
    <source>
        <dbReference type="PROSITE" id="PS50102"/>
    </source>
</evidence>
<feature type="region of interest" description="Disordered" evidence="9">
    <location>
        <begin position="696"/>
        <end position="723"/>
    </location>
</feature>
<dbReference type="PANTHER" id="PTHR15528">
    <property type="entry name" value="PEROXISOME PROLIFERATOR ACTIVATED RECEPTOR GAMMA COACTIVATOR 1 PGC-1 -RELATED"/>
    <property type="match status" value="1"/>
</dbReference>
<feature type="region of interest" description="Disordered" evidence="9">
    <location>
        <begin position="646"/>
        <end position="669"/>
    </location>
</feature>
<evidence type="ECO:0000256" key="4">
    <source>
        <dbReference type="ARBA" id="ARBA00023015"/>
    </source>
</evidence>
<dbReference type="GO" id="GO:0005634">
    <property type="term" value="C:nucleus"/>
    <property type="evidence" value="ECO:0007669"/>
    <property type="project" value="UniProtKB-SubCell"/>
</dbReference>
<dbReference type="InterPro" id="IPR034834">
    <property type="entry name" value="PRC_RRM"/>
</dbReference>
<feature type="compositionally biased region" description="Basic residues" evidence="9">
    <location>
        <begin position="426"/>
        <end position="436"/>
    </location>
</feature>
<feature type="region of interest" description="Disordered" evidence="9">
    <location>
        <begin position="288"/>
        <end position="310"/>
    </location>
</feature>
<comment type="subcellular location">
    <subcellularLocation>
        <location evidence="1">Nucleus</location>
    </subcellularLocation>
</comment>